<evidence type="ECO:0000256" key="22">
    <source>
        <dbReference type="ARBA" id="ARBA00023402"/>
    </source>
</evidence>
<feature type="domain" description="Ketosynthase family 3 (KS3)" evidence="57">
    <location>
        <begin position="33"/>
        <end position="456"/>
    </location>
</feature>
<organism evidence="59 60">
    <name type="scientific">Nocardiopsis sinuspersici</name>
    <dbReference type="NCBI Taxonomy" id="501010"/>
    <lineage>
        <taxon>Bacteria</taxon>
        <taxon>Bacillati</taxon>
        <taxon>Actinomycetota</taxon>
        <taxon>Actinomycetes</taxon>
        <taxon>Streptosporangiales</taxon>
        <taxon>Nocardiopsidaceae</taxon>
        <taxon>Nocardiopsis</taxon>
    </lineage>
</organism>
<evidence type="ECO:0000256" key="34">
    <source>
        <dbReference type="ARBA" id="ARBA00047961"/>
    </source>
</evidence>
<evidence type="ECO:0000256" key="9">
    <source>
        <dbReference type="ARBA" id="ARBA00023002"/>
    </source>
</evidence>
<dbReference type="SMART" id="SM00825">
    <property type="entry name" value="PKS_KS"/>
    <property type="match status" value="1"/>
</dbReference>
<comment type="catalytic activity">
    <reaction evidence="36">
        <text>(2E)-dodecenoyl-[ACP] + NADPH + H(+) = dodecanoyl-[ACP] + NADP(+)</text>
        <dbReference type="Rhea" id="RHEA:41880"/>
        <dbReference type="Rhea" id="RHEA-COMP:9643"/>
        <dbReference type="Rhea" id="RHEA-COMP:9644"/>
        <dbReference type="ChEBI" id="CHEBI:15378"/>
        <dbReference type="ChEBI" id="CHEBI:57783"/>
        <dbReference type="ChEBI" id="CHEBI:58349"/>
        <dbReference type="ChEBI" id="CHEBI:65264"/>
        <dbReference type="ChEBI" id="CHEBI:78472"/>
    </reaction>
    <physiologicalReaction direction="left-to-right" evidence="36">
        <dbReference type="Rhea" id="RHEA:41881"/>
    </physiologicalReaction>
</comment>
<dbReference type="InterPro" id="IPR013968">
    <property type="entry name" value="PKS_KR"/>
</dbReference>
<dbReference type="GO" id="GO:0031177">
    <property type="term" value="F:phosphopantetheine binding"/>
    <property type="evidence" value="ECO:0007669"/>
    <property type="project" value="InterPro"/>
</dbReference>
<evidence type="ECO:0000256" key="31">
    <source>
        <dbReference type="ARBA" id="ARBA00047810"/>
    </source>
</evidence>
<dbReference type="GO" id="GO:0004315">
    <property type="term" value="F:3-oxoacyl-[acyl-carrier-protein] synthase activity"/>
    <property type="evidence" value="ECO:0007669"/>
    <property type="project" value="UniProtKB-EC"/>
</dbReference>
<evidence type="ECO:0000256" key="28">
    <source>
        <dbReference type="ARBA" id="ARBA00047451"/>
    </source>
</evidence>
<dbReference type="InterPro" id="IPR016036">
    <property type="entry name" value="Malonyl_transacylase_ACP-bd"/>
</dbReference>
<dbReference type="InterPro" id="IPR016035">
    <property type="entry name" value="Acyl_Trfase/lysoPLipase"/>
</dbReference>
<dbReference type="Pfam" id="PF00550">
    <property type="entry name" value="PP-binding"/>
    <property type="match status" value="1"/>
</dbReference>
<evidence type="ECO:0000256" key="4">
    <source>
        <dbReference type="ARBA" id="ARBA00022450"/>
    </source>
</evidence>
<dbReference type="InterPro" id="IPR020841">
    <property type="entry name" value="PKS_Beta-ketoAc_synthase_dom"/>
</dbReference>
<keyword evidence="11" id="KW-0456">Lyase</keyword>
<dbReference type="InterPro" id="IPR020807">
    <property type="entry name" value="PKS_DH"/>
</dbReference>
<evidence type="ECO:0000256" key="51">
    <source>
        <dbReference type="ARBA" id="ARBA00049449"/>
    </source>
</evidence>
<dbReference type="CDD" id="cd05195">
    <property type="entry name" value="enoyl_red"/>
    <property type="match status" value="1"/>
</dbReference>
<dbReference type="Pfam" id="PF00975">
    <property type="entry name" value="Thioesterase"/>
    <property type="match status" value="1"/>
</dbReference>
<dbReference type="InterPro" id="IPR016039">
    <property type="entry name" value="Thiolase-like"/>
</dbReference>
<dbReference type="InterPro" id="IPR014031">
    <property type="entry name" value="Ketoacyl_synth_C"/>
</dbReference>
<dbReference type="InterPro" id="IPR029058">
    <property type="entry name" value="AB_hydrolase_fold"/>
</dbReference>
<comment type="catalytic activity">
    <reaction evidence="45">
        <text>(2E)-octadecenoyl-[ACP] + NADPH + H(+) = octadecanoyl-[ACP] + NADP(+)</text>
        <dbReference type="Rhea" id="RHEA:41928"/>
        <dbReference type="Rhea" id="RHEA-COMP:9655"/>
        <dbReference type="Rhea" id="RHEA-COMP:9656"/>
        <dbReference type="ChEBI" id="CHEBI:15378"/>
        <dbReference type="ChEBI" id="CHEBI:57783"/>
        <dbReference type="ChEBI" id="CHEBI:58349"/>
        <dbReference type="ChEBI" id="CHEBI:78489"/>
        <dbReference type="ChEBI" id="CHEBI:78495"/>
    </reaction>
    <physiologicalReaction direction="left-to-right" evidence="45">
        <dbReference type="Rhea" id="RHEA:41929"/>
    </physiologicalReaction>
</comment>
<dbReference type="PANTHER" id="PTHR43775:SF51">
    <property type="entry name" value="INACTIVE PHENOLPHTHIOCEROL SYNTHESIS POLYKETIDE SYNTHASE TYPE I PKS1-RELATED"/>
    <property type="match status" value="1"/>
</dbReference>
<comment type="catalytic activity">
    <reaction evidence="51">
        <text>butanoyl-[ACP] + malonyl-[ACP] + H(+) = 3-oxohexanoyl-[ACP] + holo-[ACP] + CO2</text>
        <dbReference type="Rhea" id="RHEA:41820"/>
        <dbReference type="Rhea" id="RHEA-COMP:9623"/>
        <dbReference type="Rhea" id="RHEA-COMP:9628"/>
        <dbReference type="Rhea" id="RHEA-COMP:9629"/>
        <dbReference type="Rhea" id="RHEA-COMP:9685"/>
        <dbReference type="ChEBI" id="CHEBI:15378"/>
        <dbReference type="ChEBI" id="CHEBI:16526"/>
        <dbReference type="ChEBI" id="CHEBI:64479"/>
        <dbReference type="ChEBI" id="CHEBI:78449"/>
        <dbReference type="ChEBI" id="CHEBI:78454"/>
        <dbReference type="ChEBI" id="CHEBI:78456"/>
    </reaction>
    <physiologicalReaction direction="left-to-right" evidence="51">
        <dbReference type="Rhea" id="RHEA:41821"/>
    </physiologicalReaction>
</comment>
<dbReference type="GO" id="GO:0004316">
    <property type="term" value="F:3-oxoacyl-[acyl-carrier-protein] reductase (NADPH) activity"/>
    <property type="evidence" value="ECO:0007669"/>
    <property type="project" value="UniProtKB-EC"/>
</dbReference>
<comment type="catalytic activity">
    <reaction evidence="29">
        <text>(2E)-butenoyl-[ACP] + NADPH + H(+) = butanoyl-[ACP] + NADP(+)</text>
        <dbReference type="Rhea" id="RHEA:41812"/>
        <dbReference type="Rhea" id="RHEA-COMP:9627"/>
        <dbReference type="Rhea" id="RHEA-COMP:9628"/>
        <dbReference type="ChEBI" id="CHEBI:15378"/>
        <dbReference type="ChEBI" id="CHEBI:57783"/>
        <dbReference type="ChEBI" id="CHEBI:58349"/>
        <dbReference type="ChEBI" id="CHEBI:78453"/>
        <dbReference type="ChEBI" id="CHEBI:78454"/>
    </reaction>
    <physiologicalReaction direction="left-to-right" evidence="29">
        <dbReference type="Rhea" id="RHEA:41813"/>
    </physiologicalReaction>
</comment>
<comment type="catalytic activity">
    <reaction evidence="42">
        <text>holo-[ACP] + acetyl-CoA = acetyl-[ACP] + CoA</text>
        <dbReference type="Rhea" id="RHEA:41788"/>
        <dbReference type="Rhea" id="RHEA-COMP:9621"/>
        <dbReference type="Rhea" id="RHEA-COMP:9685"/>
        <dbReference type="ChEBI" id="CHEBI:57287"/>
        <dbReference type="ChEBI" id="CHEBI:57288"/>
        <dbReference type="ChEBI" id="CHEBI:64479"/>
        <dbReference type="ChEBI" id="CHEBI:78446"/>
        <dbReference type="EC" id="2.3.1.38"/>
    </reaction>
    <physiologicalReaction direction="left-to-right" evidence="42">
        <dbReference type="Rhea" id="RHEA:41789"/>
    </physiologicalReaction>
</comment>
<dbReference type="InterPro" id="IPR018201">
    <property type="entry name" value="Ketoacyl_synth_AS"/>
</dbReference>
<comment type="catalytic activity">
    <reaction evidence="24">
        <text>3-oxooctadecanoyl-[ACP] + NADPH + H(+) = (3R)-hydroxyoctadecanoyl-[ACP] + NADP(+)</text>
        <dbReference type="Rhea" id="RHEA:41920"/>
        <dbReference type="Rhea" id="RHEA-COMP:9653"/>
        <dbReference type="Rhea" id="RHEA-COMP:9654"/>
        <dbReference type="ChEBI" id="CHEBI:15378"/>
        <dbReference type="ChEBI" id="CHEBI:57783"/>
        <dbReference type="ChEBI" id="CHEBI:58349"/>
        <dbReference type="ChEBI" id="CHEBI:78487"/>
        <dbReference type="ChEBI" id="CHEBI:78488"/>
    </reaction>
    <physiologicalReaction direction="left-to-right" evidence="24">
        <dbReference type="Rhea" id="RHEA:41921"/>
    </physiologicalReaction>
</comment>
<evidence type="ECO:0000256" key="37">
    <source>
        <dbReference type="ARBA" id="ARBA00048289"/>
    </source>
</evidence>
<comment type="catalytic activity">
    <reaction evidence="26">
        <text>a (3R)-hydroxyacyl-[ACP] + NADP(+) = a 3-oxoacyl-[ACP] + NADPH + H(+)</text>
        <dbReference type="Rhea" id="RHEA:17397"/>
        <dbReference type="Rhea" id="RHEA-COMP:9916"/>
        <dbReference type="Rhea" id="RHEA-COMP:9945"/>
        <dbReference type="ChEBI" id="CHEBI:15378"/>
        <dbReference type="ChEBI" id="CHEBI:57783"/>
        <dbReference type="ChEBI" id="CHEBI:58349"/>
        <dbReference type="ChEBI" id="CHEBI:78776"/>
        <dbReference type="ChEBI" id="CHEBI:78827"/>
        <dbReference type="EC" id="1.1.1.100"/>
    </reaction>
    <physiologicalReaction direction="right-to-left" evidence="26">
        <dbReference type="Rhea" id="RHEA:17399"/>
    </physiologicalReaction>
</comment>
<dbReference type="RefSeq" id="WP_077689182.1">
    <property type="nucleotide sequence ID" value="NZ_MCOK01000001.1"/>
</dbReference>
<dbReference type="InterPro" id="IPR001031">
    <property type="entry name" value="Thioesterase"/>
</dbReference>
<feature type="compositionally biased region" description="Low complexity" evidence="55">
    <location>
        <begin position="2120"/>
        <end position="2132"/>
    </location>
</feature>
<comment type="catalytic activity">
    <reaction evidence="46">
        <text>decanoyl-[ACP] + malonyl-[ACP] + H(+) = 3-oxododecanoyl-[ACP] + holo-[ACP] + CO2</text>
        <dbReference type="Rhea" id="RHEA:41868"/>
        <dbReference type="Rhea" id="RHEA-COMP:9623"/>
        <dbReference type="Rhea" id="RHEA-COMP:9640"/>
        <dbReference type="Rhea" id="RHEA-COMP:9641"/>
        <dbReference type="Rhea" id="RHEA-COMP:9685"/>
        <dbReference type="ChEBI" id="CHEBI:15378"/>
        <dbReference type="ChEBI" id="CHEBI:16526"/>
        <dbReference type="ChEBI" id="CHEBI:64479"/>
        <dbReference type="ChEBI" id="CHEBI:78449"/>
        <dbReference type="ChEBI" id="CHEBI:78468"/>
        <dbReference type="ChEBI" id="CHEBI:78469"/>
    </reaction>
    <physiologicalReaction direction="left-to-right" evidence="46">
        <dbReference type="Rhea" id="RHEA:41869"/>
    </physiologicalReaction>
</comment>
<comment type="catalytic activity">
    <reaction evidence="15">
        <text>(3R)-hydroxydodecanoyl-[ACP] = (2E)-dodecenoyl-[ACP] + H2O</text>
        <dbReference type="Rhea" id="RHEA:41876"/>
        <dbReference type="Rhea" id="RHEA-COMP:9642"/>
        <dbReference type="Rhea" id="RHEA-COMP:9643"/>
        <dbReference type="ChEBI" id="CHEBI:15377"/>
        <dbReference type="ChEBI" id="CHEBI:78470"/>
        <dbReference type="ChEBI" id="CHEBI:78472"/>
    </reaction>
    <physiologicalReaction direction="left-to-right" evidence="15">
        <dbReference type="Rhea" id="RHEA:41877"/>
    </physiologicalReaction>
</comment>
<evidence type="ECO:0000256" key="32">
    <source>
        <dbReference type="ARBA" id="ARBA00047897"/>
    </source>
</evidence>
<dbReference type="PANTHER" id="PTHR43775">
    <property type="entry name" value="FATTY ACID SYNTHASE"/>
    <property type="match status" value="1"/>
</dbReference>
<comment type="catalytic activity">
    <reaction evidence="50">
        <text>3-oxooctanoyl-[ACP] + NADPH + H(+) = (3R)-hydroxyoctanoyl-[ACP] + NADP(+)</text>
        <dbReference type="Rhea" id="RHEA:41840"/>
        <dbReference type="Rhea" id="RHEA-COMP:9633"/>
        <dbReference type="Rhea" id="RHEA-COMP:9634"/>
        <dbReference type="ChEBI" id="CHEBI:15378"/>
        <dbReference type="ChEBI" id="CHEBI:57783"/>
        <dbReference type="ChEBI" id="CHEBI:58349"/>
        <dbReference type="ChEBI" id="CHEBI:78460"/>
        <dbReference type="ChEBI" id="CHEBI:78461"/>
    </reaction>
    <physiologicalReaction direction="left-to-right" evidence="50">
        <dbReference type="Rhea" id="RHEA:41841"/>
    </physiologicalReaction>
</comment>
<feature type="domain" description="PKS/mFAS DH" evidence="58">
    <location>
        <begin position="956"/>
        <end position="1233"/>
    </location>
</feature>
<dbReference type="SMART" id="SM00824">
    <property type="entry name" value="PKS_TE"/>
    <property type="match status" value="1"/>
</dbReference>
<evidence type="ECO:0000256" key="1">
    <source>
        <dbReference type="ARBA" id="ARBA00001957"/>
    </source>
</evidence>
<dbReference type="InterPro" id="IPR049900">
    <property type="entry name" value="PKS_mFAS_DH"/>
</dbReference>
<feature type="region of interest" description="N-terminal hotdog fold" evidence="54">
    <location>
        <begin position="956"/>
        <end position="1081"/>
    </location>
</feature>
<evidence type="ECO:0000256" key="35">
    <source>
        <dbReference type="ARBA" id="ARBA00048051"/>
    </source>
</evidence>
<comment type="catalytic activity">
    <reaction evidence="48">
        <text>3-oxododecanoyl-[ACP] + NADPH + H(+) = (3R)-hydroxydodecanoyl-[ACP] + NADP(+)</text>
        <dbReference type="Rhea" id="RHEA:41872"/>
        <dbReference type="Rhea" id="RHEA-COMP:9641"/>
        <dbReference type="Rhea" id="RHEA-COMP:9642"/>
        <dbReference type="ChEBI" id="CHEBI:15378"/>
        <dbReference type="ChEBI" id="CHEBI:57783"/>
        <dbReference type="ChEBI" id="CHEBI:58349"/>
        <dbReference type="ChEBI" id="CHEBI:78469"/>
        <dbReference type="ChEBI" id="CHEBI:78470"/>
    </reaction>
    <physiologicalReaction direction="left-to-right" evidence="48">
        <dbReference type="Rhea" id="RHEA:41873"/>
    </physiologicalReaction>
</comment>
<evidence type="ECO:0000256" key="52">
    <source>
        <dbReference type="ARBA" id="ARBA00049521"/>
    </source>
</evidence>
<dbReference type="Gene3D" id="1.10.1200.10">
    <property type="entry name" value="ACP-like"/>
    <property type="match status" value="1"/>
</dbReference>
<feature type="domain" description="Carrier" evidence="56">
    <location>
        <begin position="2034"/>
        <end position="2109"/>
    </location>
</feature>
<dbReference type="PROSITE" id="PS00606">
    <property type="entry name" value="KS3_1"/>
    <property type="match status" value="1"/>
</dbReference>
<evidence type="ECO:0000256" key="39">
    <source>
        <dbReference type="ARBA" id="ARBA00048506"/>
    </source>
</evidence>
<evidence type="ECO:0000256" key="13">
    <source>
        <dbReference type="ARBA" id="ARBA00023315"/>
    </source>
</evidence>
<dbReference type="InterPro" id="IPR014043">
    <property type="entry name" value="Acyl_transferase_dom"/>
</dbReference>
<dbReference type="Pfam" id="PF00698">
    <property type="entry name" value="Acyl_transf_1"/>
    <property type="match status" value="1"/>
</dbReference>
<evidence type="ECO:0000313" key="60">
    <source>
        <dbReference type="Proteomes" id="UP000189004"/>
    </source>
</evidence>
<dbReference type="GO" id="GO:0141148">
    <property type="term" value="F:enoyl-[acyl-carrier-protein] reductase (NADPH) activity"/>
    <property type="evidence" value="ECO:0007669"/>
    <property type="project" value="UniProtKB-EC"/>
</dbReference>
<evidence type="ECO:0000256" key="2">
    <source>
        <dbReference type="ARBA" id="ARBA00004792"/>
    </source>
</evidence>
<dbReference type="CDD" id="cd08956">
    <property type="entry name" value="KR_3_FAS_SDR_x"/>
    <property type="match status" value="1"/>
</dbReference>
<dbReference type="Pfam" id="PF08990">
    <property type="entry name" value="Docking"/>
    <property type="match status" value="1"/>
</dbReference>
<dbReference type="Gene3D" id="3.30.70.3290">
    <property type="match status" value="1"/>
</dbReference>
<comment type="catalytic activity">
    <reaction evidence="20">
        <text>(3R)-hydroxyoctadecanoyl-[ACP] = (2E)-octadecenoyl-[ACP] + H2O</text>
        <dbReference type="Rhea" id="RHEA:41924"/>
        <dbReference type="Rhea" id="RHEA-COMP:9654"/>
        <dbReference type="Rhea" id="RHEA-COMP:9655"/>
        <dbReference type="ChEBI" id="CHEBI:15377"/>
        <dbReference type="ChEBI" id="CHEBI:78488"/>
        <dbReference type="ChEBI" id="CHEBI:78489"/>
    </reaction>
    <physiologicalReaction direction="left-to-right" evidence="20">
        <dbReference type="Rhea" id="RHEA:41925"/>
    </physiologicalReaction>
</comment>
<evidence type="ECO:0000256" key="44">
    <source>
        <dbReference type="ARBA" id="ARBA00048935"/>
    </source>
</evidence>
<comment type="catalytic activity">
    <reaction evidence="34">
        <text>acetyl-[ACP] + malonyl-[ACP] + H(+) = 3-oxobutanoyl-[ACP] + holo-[ACP] + CO2</text>
        <dbReference type="Rhea" id="RHEA:41800"/>
        <dbReference type="Rhea" id="RHEA-COMP:9621"/>
        <dbReference type="Rhea" id="RHEA-COMP:9623"/>
        <dbReference type="Rhea" id="RHEA-COMP:9625"/>
        <dbReference type="Rhea" id="RHEA-COMP:9685"/>
        <dbReference type="ChEBI" id="CHEBI:15378"/>
        <dbReference type="ChEBI" id="CHEBI:16526"/>
        <dbReference type="ChEBI" id="CHEBI:64479"/>
        <dbReference type="ChEBI" id="CHEBI:78446"/>
        <dbReference type="ChEBI" id="CHEBI:78449"/>
        <dbReference type="ChEBI" id="CHEBI:78450"/>
    </reaction>
    <physiologicalReaction direction="left-to-right" evidence="34">
        <dbReference type="Rhea" id="RHEA:41801"/>
    </physiologicalReaction>
</comment>
<dbReference type="Pfam" id="PF14765">
    <property type="entry name" value="PS-DH"/>
    <property type="match status" value="1"/>
</dbReference>
<evidence type="ECO:0000256" key="40">
    <source>
        <dbReference type="ARBA" id="ARBA00048571"/>
    </source>
</evidence>
<comment type="function">
    <text evidence="23">Fatty acid synthetase is a multifunctional enzyme that catalyzes the de novo biosynthesis of long-chain saturated fatty acids starting from acetyl-CoA and malonyl-CoA in the presence of NADPH. This multifunctional protein contains 7 catalytic activities and a site for the binding of the prosthetic group 4'-phosphopantetheine of the acyl carrier protein ([ACP]) domain.</text>
</comment>
<evidence type="ECO:0000256" key="24">
    <source>
        <dbReference type="ARBA" id="ARBA00047300"/>
    </source>
</evidence>
<comment type="catalytic activity">
    <reaction evidence="41">
        <text>a 2,3-saturated acyl-[ACP] + NADP(+) = a (2E)-enoyl-[ACP] + NADPH + H(+)</text>
        <dbReference type="Rhea" id="RHEA:22564"/>
        <dbReference type="Rhea" id="RHEA-COMP:9925"/>
        <dbReference type="Rhea" id="RHEA-COMP:9926"/>
        <dbReference type="ChEBI" id="CHEBI:15378"/>
        <dbReference type="ChEBI" id="CHEBI:57783"/>
        <dbReference type="ChEBI" id="CHEBI:58349"/>
        <dbReference type="ChEBI" id="CHEBI:78784"/>
        <dbReference type="ChEBI" id="CHEBI:78785"/>
        <dbReference type="EC" id="1.3.1.39"/>
    </reaction>
    <physiologicalReaction direction="right-to-left" evidence="41">
        <dbReference type="Rhea" id="RHEA:22566"/>
    </physiologicalReaction>
</comment>
<name>A0A1V3BW40_9ACTN</name>
<evidence type="ECO:0000256" key="7">
    <source>
        <dbReference type="ARBA" id="ARBA00022799"/>
    </source>
</evidence>
<dbReference type="InterPro" id="IPR057326">
    <property type="entry name" value="KR_dom"/>
</dbReference>
<dbReference type="Pfam" id="PF16197">
    <property type="entry name" value="KAsynt_C_assoc"/>
    <property type="match status" value="1"/>
</dbReference>
<dbReference type="InterPro" id="IPR009081">
    <property type="entry name" value="PP-bd_ACP"/>
</dbReference>
<feature type="region of interest" description="C-terminal hotdog fold" evidence="54">
    <location>
        <begin position="1092"/>
        <end position="1233"/>
    </location>
</feature>
<dbReference type="Gene3D" id="3.40.366.10">
    <property type="entry name" value="Malonyl-Coenzyme A Acyl Carrier Protein, domain 2"/>
    <property type="match status" value="1"/>
</dbReference>
<evidence type="ECO:0000256" key="3">
    <source>
        <dbReference type="ARBA" id="ARBA00005189"/>
    </source>
</evidence>
<dbReference type="Gene3D" id="3.40.50.1820">
    <property type="entry name" value="alpha/beta hydrolase"/>
    <property type="match status" value="1"/>
</dbReference>
<dbReference type="Gene3D" id="3.40.47.10">
    <property type="match status" value="1"/>
</dbReference>
<dbReference type="Pfam" id="PF22953">
    <property type="entry name" value="SpnB_Rossmann"/>
    <property type="match status" value="1"/>
</dbReference>
<dbReference type="PROSITE" id="PS52004">
    <property type="entry name" value="KS3_2"/>
    <property type="match status" value="1"/>
</dbReference>
<dbReference type="SUPFAM" id="SSF52151">
    <property type="entry name" value="FabD/lysophospholipase-like"/>
    <property type="match status" value="1"/>
</dbReference>
<evidence type="ECO:0000256" key="19">
    <source>
        <dbReference type="ARBA" id="ARBA00023398"/>
    </source>
</evidence>
<dbReference type="Pfam" id="PF00109">
    <property type="entry name" value="ketoacyl-synt"/>
    <property type="match status" value="1"/>
</dbReference>
<evidence type="ECO:0000256" key="49">
    <source>
        <dbReference type="ARBA" id="ARBA00049414"/>
    </source>
</evidence>
<keyword evidence="60" id="KW-1185">Reference proteome</keyword>
<keyword evidence="7" id="KW-0702">S-nitrosylation</keyword>
<dbReference type="InterPro" id="IPR036736">
    <property type="entry name" value="ACP-like_sf"/>
</dbReference>
<dbReference type="SUPFAM" id="SSF50129">
    <property type="entry name" value="GroES-like"/>
    <property type="match status" value="1"/>
</dbReference>
<dbReference type="SUPFAM" id="SSF55048">
    <property type="entry name" value="Probable ACP-binding domain of malonyl-CoA ACP transacylase"/>
    <property type="match status" value="1"/>
</dbReference>
<evidence type="ECO:0000256" key="47">
    <source>
        <dbReference type="ARBA" id="ARBA00049171"/>
    </source>
</evidence>
<evidence type="ECO:0000256" key="21">
    <source>
        <dbReference type="ARBA" id="ARBA00023401"/>
    </source>
</evidence>
<dbReference type="PROSITE" id="PS00059">
    <property type="entry name" value="ADH_ZINC"/>
    <property type="match status" value="1"/>
</dbReference>
<evidence type="ECO:0000256" key="38">
    <source>
        <dbReference type="ARBA" id="ARBA00048420"/>
    </source>
</evidence>
<evidence type="ECO:0000256" key="41">
    <source>
        <dbReference type="ARBA" id="ARBA00048650"/>
    </source>
</evidence>
<keyword evidence="4" id="KW-0596">Phosphopantetheine</keyword>
<evidence type="ECO:0000313" key="59">
    <source>
        <dbReference type="EMBL" id="OOC52837.1"/>
    </source>
</evidence>
<comment type="catalytic activity">
    <reaction evidence="47">
        <text>(2E)-tetradecenoyl-[ACP] + NADPH + H(+) = tetradecanoyl-[ACP] + NADP(+)</text>
        <dbReference type="Rhea" id="RHEA:41896"/>
        <dbReference type="Rhea" id="RHEA-COMP:9647"/>
        <dbReference type="Rhea" id="RHEA-COMP:9648"/>
        <dbReference type="ChEBI" id="CHEBI:15378"/>
        <dbReference type="ChEBI" id="CHEBI:57783"/>
        <dbReference type="ChEBI" id="CHEBI:58349"/>
        <dbReference type="ChEBI" id="CHEBI:78475"/>
        <dbReference type="ChEBI" id="CHEBI:78477"/>
    </reaction>
    <physiologicalReaction direction="left-to-right" evidence="47">
        <dbReference type="Rhea" id="RHEA:41897"/>
    </physiologicalReaction>
</comment>
<comment type="catalytic activity">
    <reaction evidence="14">
        <text>(3R)-hydroxyoctanoyl-[ACP] = (2E)-octenoyl-[ACP] + H2O</text>
        <dbReference type="Rhea" id="RHEA:41844"/>
        <dbReference type="Rhea" id="RHEA-COMP:9634"/>
        <dbReference type="Rhea" id="RHEA-COMP:9635"/>
        <dbReference type="ChEBI" id="CHEBI:15377"/>
        <dbReference type="ChEBI" id="CHEBI:78461"/>
        <dbReference type="ChEBI" id="CHEBI:78462"/>
    </reaction>
    <physiologicalReaction direction="left-to-right" evidence="14">
        <dbReference type="Rhea" id="RHEA:41845"/>
    </physiologicalReaction>
</comment>
<feature type="region of interest" description="Disordered" evidence="55">
    <location>
        <begin position="2112"/>
        <end position="2133"/>
    </location>
</feature>
<dbReference type="Gene3D" id="3.10.129.110">
    <property type="entry name" value="Polyketide synthase dehydratase"/>
    <property type="match status" value="1"/>
</dbReference>
<dbReference type="SMART" id="SM00823">
    <property type="entry name" value="PKS_PP"/>
    <property type="match status" value="1"/>
</dbReference>
<dbReference type="FunFam" id="3.40.47.10:FF:000019">
    <property type="entry name" value="Polyketide synthase type I"/>
    <property type="match status" value="1"/>
</dbReference>
<evidence type="ECO:0000259" key="56">
    <source>
        <dbReference type="PROSITE" id="PS50075"/>
    </source>
</evidence>
<dbReference type="EMBL" id="MCOK01000001">
    <property type="protein sequence ID" value="OOC52837.1"/>
    <property type="molecule type" value="Genomic_DNA"/>
</dbReference>
<evidence type="ECO:0000256" key="12">
    <source>
        <dbReference type="ARBA" id="ARBA00023268"/>
    </source>
</evidence>
<proteinExistence type="predicted"/>
<dbReference type="InterPro" id="IPR020806">
    <property type="entry name" value="PKS_PP-bd"/>
</dbReference>
<evidence type="ECO:0000256" key="45">
    <source>
        <dbReference type="ARBA" id="ARBA00049019"/>
    </source>
</evidence>
<dbReference type="STRING" id="501010.NOSIN_02510"/>
<evidence type="ECO:0000256" key="15">
    <source>
        <dbReference type="ARBA" id="ARBA00023351"/>
    </source>
</evidence>
<keyword evidence="5" id="KW-0597">Phosphoprotein</keyword>
<keyword evidence="10" id="KW-0045">Antibiotic biosynthesis</keyword>
<dbReference type="Pfam" id="PF08659">
    <property type="entry name" value="KR"/>
    <property type="match status" value="1"/>
</dbReference>
<dbReference type="PROSITE" id="PS00012">
    <property type="entry name" value="PHOSPHOPANTETHEINE"/>
    <property type="match status" value="1"/>
</dbReference>
<comment type="catalytic activity">
    <reaction evidence="35">
        <text>hexadecanoyl-[ACP] + malonyl-[ACP] + H(+) = 3-oxooctadecanoyl-[ACP] + holo-[ACP] + CO2</text>
        <dbReference type="Rhea" id="RHEA:41916"/>
        <dbReference type="Rhea" id="RHEA-COMP:9623"/>
        <dbReference type="Rhea" id="RHEA-COMP:9652"/>
        <dbReference type="Rhea" id="RHEA-COMP:9653"/>
        <dbReference type="Rhea" id="RHEA-COMP:9685"/>
        <dbReference type="ChEBI" id="CHEBI:15378"/>
        <dbReference type="ChEBI" id="CHEBI:16526"/>
        <dbReference type="ChEBI" id="CHEBI:64479"/>
        <dbReference type="ChEBI" id="CHEBI:78449"/>
        <dbReference type="ChEBI" id="CHEBI:78483"/>
        <dbReference type="ChEBI" id="CHEBI:78487"/>
    </reaction>
    <physiologicalReaction direction="left-to-right" evidence="35">
        <dbReference type="Rhea" id="RHEA:41917"/>
    </physiologicalReaction>
</comment>
<evidence type="ECO:0000256" key="6">
    <source>
        <dbReference type="ARBA" id="ARBA00022679"/>
    </source>
</evidence>
<dbReference type="Gene3D" id="3.90.180.10">
    <property type="entry name" value="Medium-chain alcohol dehydrogenases, catalytic domain"/>
    <property type="match status" value="1"/>
</dbReference>
<keyword evidence="12" id="KW-0511">Multifunctional enzyme</keyword>
<dbReference type="InterPro" id="IPR006162">
    <property type="entry name" value="Ppantetheine_attach_site"/>
</dbReference>
<feature type="active site" description="Proton acceptor; for dehydratase activity" evidence="54">
    <location>
        <position position="988"/>
    </location>
</feature>
<evidence type="ECO:0000256" key="5">
    <source>
        <dbReference type="ARBA" id="ARBA00022553"/>
    </source>
</evidence>
<dbReference type="SUPFAM" id="SSF53474">
    <property type="entry name" value="alpha/beta-Hydrolases"/>
    <property type="match status" value="1"/>
</dbReference>
<comment type="caution">
    <text evidence="59">The sequence shown here is derived from an EMBL/GenBank/DDBJ whole genome shotgun (WGS) entry which is preliminary data.</text>
</comment>
<comment type="catalytic activity">
    <reaction evidence="27">
        <text>3-oxodecanoyl-[ACP] + NADPH + H(+) = (3R)-hydroxydecanoyl-[ACP] + NADP(+)</text>
        <dbReference type="Rhea" id="RHEA:41856"/>
        <dbReference type="Rhea" id="RHEA-COMP:9637"/>
        <dbReference type="Rhea" id="RHEA-COMP:9638"/>
        <dbReference type="ChEBI" id="CHEBI:15378"/>
        <dbReference type="ChEBI" id="CHEBI:57783"/>
        <dbReference type="ChEBI" id="CHEBI:58349"/>
        <dbReference type="ChEBI" id="CHEBI:78464"/>
        <dbReference type="ChEBI" id="CHEBI:78466"/>
    </reaction>
    <physiologicalReaction direction="left-to-right" evidence="27">
        <dbReference type="Rhea" id="RHEA:41857"/>
    </physiologicalReaction>
</comment>
<comment type="catalytic activity">
    <reaction evidence="53">
        <text>octanoyl-[ACP] + malonyl-[ACP] + H(+) = 3-oxodecanoyl-[ACP] + holo-[ACP] + CO2</text>
        <dbReference type="Rhea" id="RHEA:41852"/>
        <dbReference type="Rhea" id="RHEA-COMP:9623"/>
        <dbReference type="Rhea" id="RHEA-COMP:9636"/>
        <dbReference type="Rhea" id="RHEA-COMP:9637"/>
        <dbReference type="Rhea" id="RHEA-COMP:9685"/>
        <dbReference type="ChEBI" id="CHEBI:15378"/>
        <dbReference type="ChEBI" id="CHEBI:16526"/>
        <dbReference type="ChEBI" id="CHEBI:64479"/>
        <dbReference type="ChEBI" id="CHEBI:78449"/>
        <dbReference type="ChEBI" id="CHEBI:78463"/>
        <dbReference type="ChEBI" id="CHEBI:78464"/>
    </reaction>
    <physiologicalReaction direction="left-to-right" evidence="53">
        <dbReference type="Rhea" id="RHEA:41853"/>
    </physiologicalReaction>
</comment>
<dbReference type="InterPro" id="IPR013154">
    <property type="entry name" value="ADH-like_N"/>
</dbReference>
<evidence type="ECO:0000256" key="29">
    <source>
        <dbReference type="ARBA" id="ARBA00047500"/>
    </source>
</evidence>
<evidence type="ECO:0000259" key="58">
    <source>
        <dbReference type="PROSITE" id="PS52019"/>
    </source>
</evidence>
<dbReference type="SMART" id="SM00822">
    <property type="entry name" value="PKS_KR"/>
    <property type="match status" value="1"/>
</dbReference>
<comment type="catalytic activity">
    <reaction evidence="19">
        <text>(3R)-hydroxytetradecanoyl-[ACP] = (2E)-tetradecenoyl-[ACP] + H2O</text>
        <dbReference type="Rhea" id="RHEA:41892"/>
        <dbReference type="Rhea" id="RHEA-COMP:9646"/>
        <dbReference type="Rhea" id="RHEA-COMP:9647"/>
        <dbReference type="ChEBI" id="CHEBI:15377"/>
        <dbReference type="ChEBI" id="CHEBI:78474"/>
        <dbReference type="ChEBI" id="CHEBI:78475"/>
    </reaction>
    <physiologicalReaction direction="left-to-right" evidence="19">
        <dbReference type="Rhea" id="RHEA:41893"/>
    </physiologicalReaction>
</comment>
<feature type="active site" description="Proton donor; for dehydratase activity" evidence="54">
    <location>
        <position position="1153"/>
    </location>
</feature>
<dbReference type="InterPro" id="IPR049552">
    <property type="entry name" value="PKS_DH_N"/>
</dbReference>
<comment type="catalytic activity">
    <reaction evidence="33">
        <text>3-oxobutanoyl-[ACP] + NADPH + H(+) = (3R)-hydroxybutanoyl-[ACP] + NADP(+)</text>
        <dbReference type="Rhea" id="RHEA:41804"/>
        <dbReference type="Rhea" id="RHEA-COMP:9625"/>
        <dbReference type="Rhea" id="RHEA-COMP:9626"/>
        <dbReference type="ChEBI" id="CHEBI:15378"/>
        <dbReference type="ChEBI" id="CHEBI:57783"/>
        <dbReference type="ChEBI" id="CHEBI:58349"/>
        <dbReference type="ChEBI" id="CHEBI:78450"/>
        <dbReference type="ChEBI" id="CHEBI:78451"/>
    </reaction>
    <physiologicalReaction direction="left-to-right" evidence="33">
        <dbReference type="Rhea" id="RHEA:41805"/>
    </physiologicalReaction>
</comment>
<evidence type="ECO:0000256" key="33">
    <source>
        <dbReference type="ARBA" id="ARBA00047953"/>
    </source>
</evidence>
<comment type="catalytic activity">
    <reaction evidence="38">
        <text>(2E)-octenoyl-[ACP] + NADPH + H(+) = octanoyl-[ACP] + NADP(+)</text>
        <dbReference type="Rhea" id="RHEA:41848"/>
        <dbReference type="Rhea" id="RHEA-COMP:9635"/>
        <dbReference type="Rhea" id="RHEA-COMP:9636"/>
        <dbReference type="ChEBI" id="CHEBI:15378"/>
        <dbReference type="ChEBI" id="CHEBI:57783"/>
        <dbReference type="ChEBI" id="CHEBI:58349"/>
        <dbReference type="ChEBI" id="CHEBI:78462"/>
        <dbReference type="ChEBI" id="CHEBI:78463"/>
    </reaction>
    <physiologicalReaction direction="left-to-right" evidence="38">
        <dbReference type="Rhea" id="RHEA:41849"/>
    </physiologicalReaction>
</comment>
<dbReference type="InterPro" id="IPR001227">
    <property type="entry name" value="Ac_transferase_dom_sf"/>
</dbReference>
<comment type="catalytic activity">
    <reaction evidence="40">
        <text>3-oxohexanoyl-[ACP] + NADPH + H(+) = (3R)-hydroxyhexanoyl-[ACP] + NADP(+)</text>
        <dbReference type="Rhea" id="RHEA:41824"/>
        <dbReference type="Rhea" id="RHEA-COMP:9629"/>
        <dbReference type="Rhea" id="RHEA-COMP:9630"/>
        <dbReference type="ChEBI" id="CHEBI:15378"/>
        <dbReference type="ChEBI" id="CHEBI:57783"/>
        <dbReference type="ChEBI" id="CHEBI:58349"/>
        <dbReference type="ChEBI" id="CHEBI:78456"/>
        <dbReference type="ChEBI" id="CHEBI:78457"/>
    </reaction>
    <physiologicalReaction direction="left-to-right" evidence="40">
        <dbReference type="Rhea" id="RHEA:41825"/>
    </physiologicalReaction>
</comment>
<dbReference type="GO" id="GO:0004313">
    <property type="term" value="F:[acyl-carrier-protein] S-acetyltransferase activity"/>
    <property type="evidence" value="ECO:0007669"/>
    <property type="project" value="UniProtKB-EC"/>
</dbReference>
<comment type="catalytic activity">
    <reaction evidence="39">
        <text>a fatty acyl-[ACP] + malonyl-[ACP] + H(+) = a 3-oxoacyl-[ACP] + holo-[ACP] + CO2</text>
        <dbReference type="Rhea" id="RHEA:22836"/>
        <dbReference type="Rhea" id="RHEA-COMP:9623"/>
        <dbReference type="Rhea" id="RHEA-COMP:9685"/>
        <dbReference type="Rhea" id="RHEA-COMP:9916"/>
        <dbReference type="Rhea" id="RHEA-COMP:14125"/>
        <dbReference type="ChEBI" id="CHEBI:15378"/>
        <dbReference type="ChEBI" id="CHEBI:16526"/>
        <dbReference type="ChEBI" id="CHEBI:64479"/>
        <dbReference type="ChEBI" id="CHEBI:78449"/>
        <dbReference type="ChEBI" id="CHEBI:78776"/>
        <dbReference type="ChEBI" id="CHEBI:138651"/>
        <dbReference type="EC" id="2.3.1.41"/>
    </reaction>
    <physiologicalReaction direction="left-to-right" evidence="39">
        <dbReference type="Rhea" id="RHEA:22837"/>
    </physiologicalReaction>
</comment>
<comment type="catalytic activity">
    <reaction evidence="49">
        <text>3-oxohexadecanoyl-[ACP] + NADPH + H(+) = (3R)-hydroxyhexadecanoyl-[ACP] + NADP(+)</text>
        <dbReference type="Rhea" id="RHEA:41904"/>
        <dbReference type="Rhea" id="RHEA-COMP:9649"/>
        <dbReference type="Rhea" id="RHEA-COMP:9650"/>
        <dbReference type="ChEBI" id="CHEBI:15378"/>
        <dbReference type="ChEBI" id="CHEBI:57783"/>
        <dbReference type="ChEBI" id="CHEBI:58349"/>
        <dbReference type="ChEBI" id="CHEBI:78478"/>
        <dbReference type="ChEBI" id="CHEBI:78480"/>
    </reaction>
    <physiologicalReaction direction="left-to-right" evidence="49">
        <dbReference type="Rhea" id="RHEA:41905"/>
    </physiologicalReaction>
</comment>
<gene>
    <name evidence="59" type="ORF">NOSIN_02510</name>
</gene>
<evidence type="ECO:0000256" key="27">
    <source>
        <dbReference type="ARBA" id="ARBA00047440"/>
    </source>
</evidence>
<comment type="catalytic activity">
    <reaction evidence="17">
        <text>(3R)-hydroxydecanoyl-[ACP] = (2E)-decenoyl-[ACP] + H2O</text>
        <dbReference type="Rhea" id="RHEA:41860"/>
        <dbReference type="Rhea" id="RHEA-COMP:9638"/>
        <dbReference type="Rhea" id="RHEA-COMP:9639"/>
        <dbReference type="ChEBI" id="CHEBI:15377"/>
        <dbReference type="ChEBI" id="CHEBI:78466"/>
        <dbReference type="ChEBI" id="CHEBI:78467"/>
    </reaction>
    <physiologicalReaction direction="left-to-right" evidence="17">
        <dbReference type="Rhea" id="RHEA:41861"/>
    </physiologicalReaction>
</comment>
<keyword evidence="9" id="KW-0560">Oxidoreductase</keyword>
<comment type="pathway">
    <text evidence="3">Lipid metabolism.</text>
</comment>
<keyword evidence="13" id="KW-0012">Acyltransferase</keyword>
<dbReference type="InterPro" id="IPR049551">
    <property type="entry name" value="PKS_DH_C"/>
</dbReference>
<dbReference type="Pfam" id="PF21089">
    <property type="entry name" value="PKS_DH_N"/>
    <property type="match status" value="1"/>
</dbReference>
<comment type="catalytic activity">
    <reaction evidence="22">
        <text>(3R)-hydroxybutanoyl-[ACP] = (2E)-butenoyl-[ACP] + H2O</text>
        <dbReference type="Rhea" id="RHEA:41808"/>
        <dbReference type="Rhea" id="RHEA-COMP:9626"/>
        <dbReference type="Rhea" id="RHEA-COMP:9627"/>
        <dbReference type="ChEBI" id="CHEBI:15377"/>
        <dbReference type="ChEBI" id="CHEBI:78451"/>
        <dbReference type="ChEBI" id="CHEBI:78453"/>
    </reaction>
    <physiologicalReaction direction="left-to-right" evidence="22">
        <dbReference type="Rhea" id="RHEA:41809"/>
    </physiologicalReaction>
</comment>
<dbReference type="GO" id="GO:0016297">
    <property type="term" value="F:fatty acyl-[ACP] hydrolase activity"/>
    <property type="evidence" value="ECO:0007669"/>
    <property type="project" value="UniProtKB-EC"/>
</dbReference>
<dbReference type="CDD" id="cd00833">
    <property type="entry name" value="PKS"/>
    <property type="match status" value="1"/>
</dbReference>
<dbReference type="Gene3D" id="3.40.50.11460">
    <property type="match status" value="1"/>
</dbReference>
<comment type="catalytic activity">
    <reaction evidence="21">
        <text>(3R)-hydroxyhexadecanoyl-[ACP] = (2E)-hexadecenoyl-[ACP] + H2O</text>
        <dbReference type="Rhea" id="RHEA:41908"/>
        <dbReference type="Rhea" id="RHEA-COMP:9650"/>
        <dbReference type="Rhea" id="RHEA-COMP:9651"/>
        <dbReference type="ChEBI" id="CHEBI:15377"/>
        <dbReference type="ChEBI" id="CHEBI:78480"/>
        <dbReference type="ChEBI" id="CHEBI:78481"/>
    </reaction>
    <physiologicalReaction direction="left-to-right" evidence="21">
        <dbReference type="Rhea" id="RHEA:41909"/>
    </physiologicalReaction>
</comment>
<dbReference type="SMART" id="SM00826">
    <property type="entry name" value="PKS_DH"/>
    <property type="match status" value="1"/>
</dbReference>
<evidence type="ECO:0000256" key="48">
    <source>
        <dbReference type="ARBA" id="ARBA00049263"/>
    </source>
</evidence>
<protein>
    <submittedName>
        <fullName evidence="59">Type I polyketide synthase</fullName>
    </submittedName>
</protein>
<sequence length="2436" mass="255219">MTEDARLLDYLKRVTADLRRTRAELEDLRSRDSEPIAIVGMGCRLPGGADSPEALWRLLEDRVDAVGDPPTDRGWDLDALADRLGSRRWGGFLDDVAGFDADFFGISPREAAAMDPQQRLMLHVSWEAVERAGIDPSSLAGSPTGVFTGISVSDYAKGSTSGSLPVPEEAEGYLMTGTATSVASGRVAYTLGLEGPALTVDTACSSSLVAVHLAVRALRRSECSLALAGGATVMTGPSLFTEMARQGGLAADGRCKAFGAGADGAGFSEGAGALVLERLSDARRHGRRVLAVIRGSAINQDGASNGLTAPSGPAQVRVVRSALADAGLSAGDIDAVEAHGTGTELGDPIEAQALMDVFGPGRDSGTVGVGSLKSNIGHTQAAAGVAGVMKMVLSLQSGVLPRTLYADEPTPHVDWSSGRLRVLSEPRRWERGERVRRAGVSSFGVSGTNAHVIVEEAPEEVPAEWEEAGPRPLVEGPRPWVLSARTEPALREQAARLRAHLEGLTASGGDAPDASEVARALATTRTAFAHRAAVVGTGHTELMEGLRALADGSRAEGVVTGTAARGGRAVAPVFVFPGQGGQWVGMARGLLLSSEVFADAVVECEKALVPFVDWSLGAVLRGDPEAPAVAGEGARVDVVQPVLWAVMVSLARVWCSAGVEPAAVVGHSQGEIAAACVAGALTLEDGARVVALRSQALKELAGHGGMAALACAPERAAELIVPWRGRIGVAAVNGPESTVVSGDGDAITELVRACAEGDARVRRVDVDYASHSAQVERIGNRLRADLAGIRPRRGRVPFHSTVASGTEWTPGAVPAGEAVAGTSLDADYWYRNLRHPVLLAPVVDRVARQSDTFVEISPHPVLTLAIEQTLEDRERFGHVVLETLHRGRDEPTRFQTVLAEAHCRGVDVDWNRVLGGGCDTPPVELPTYPFQYHRYWLPEPRTFAEPAALGVGDAGHPLLGARVPVAGTGQTVFTGLLDVDRHPWLAEHALGDRALLPGTAMLELLLHVGRECGCPEVADLTLRAPVEVPPGENGTGLQIQIVVDPPDGDGARAVRVLSLPPGDDAWTLHAEGELVPETGEEPSSAEPPRADAAPLPVGEAYARFSALGYGYGPSFQGLRAAWEDGAGVGSEAELDILPDDAPGMAGPHPTLTDAGLHALLLHHLTGSGERRSPMPFAWRGVRLHSSAAPTRLRTRVTRTGRDTWSVVHADADGAPVLSIDRLTVREAPVAAEPPALFQQDWTEAAGPVGGSDARTLRTDTWATVGAGGPEGVTRYPDAAALETALEAGAPAPELVVVPAGGGDGEAPDHVRAELHRVLALLLAWVDNGRLGDTRIVVVTDGAVRLPDDSAQRPVDLSGAAVWGLITSAETENPGRFLLLDIDRPDTSLIAAAAATGEPRVTVRDGRLYVPRLAEARRPDRGGLHLPQRRTDWRLDVRVPGRIDGLAPVPDPDQHRALAPGEVRVAVRAAGVNFRDVLMTMGMHPGPVSIGHEGTGTVIGVGPDVDDLAPGDRVMGLFPGAFGPVAIARRGLVAPVPEGWDDASAAAVPAVYLTAYIALVEEAGLRAGEQVLVHSAAGGVGQAALHLARHLGARVLATASPEKWRMLREQGIAEEHLAHSRRLDFEERFRASAPPVDVVLNALTGEAIDASLRLMAPTGRFVELGHNELRDPERVASEHGGVLYRAFDLSVLPPERVQRAFAAILPLLEKGELPGVPVTRYPVERAVDAFRLMQQGRNVGKVVLGMATRFRPGGTVLVTGGTGTVGALVARHLVVRHGVTRLLLVGRRGAGAPGARELVDELGALGAQVTVASCDVADPEELRELLDTVPDDHPLTAVFHSAGVVDDATVTRIGARALERVLRPKVDGAWNLHTATADRDLDAFVLFSSAAGVLGSAGQGGYAAANSFMDALAHHRRSLGLPAQSLAWGRWADTSEATARLGDVETSRMTRLWGVEAIGGDEGCALMDAAADTGQALLLPVPMDLAGLRARATSPEAVPHLLRGLVRAREGRRSDAGSGAVAKLRAAGAGAERRALLEELVAARAAEILGYPSGHRVEADQDFLETGFDSLTVVELRNHLREATGLRLPAAVVFEHRTPALLAAHLDAEMGGGTAGGTGGAPAEPAGSAGAAGLTEPAQPADALVGLFRDTCADGRPEDAVAMVRAASRGRAVVRAEDPWPVEPVQLSTGPEEPVLVCFPSLVMTSGAQEFARFTAGMRGRRRVHVLPAPGFLAEERLPADTGVFVNGQADAALRAADGAPFVLVGRSSGGWVAHAVAEELHRRGRAPAGVVLLDTPVPGEPGVLPLVAASLPIVTESVMARASEFELLDAARLTAMGGYLGLFADWRPGPLPVPVTQVCPEEPVRTPSGEVLETGWEWPGQSSGAKVPGDHLTMLEEHAENTAAAVEEAVAGLARERKPAGRSLVRRLSDRVRNRG</sequence>
<keyword evidence="8" id="KW-0663">Pyridoxal phosphate</keyword>
<accession>A0A1V3BW40</accession>
<dbReference type="InterPro" id="IPR011032">
    <property type="entry name" value="GroES-like_sf"/>
</dbReference>
<dbReference type="InterPro" id="IPR002328">
    <property type="entry name" value="ADH_Zn_CS"/>
</dbReference>
<dbReference type="Pfam" id="PF08240">
    <property type="entry name" value="ADH_N"/>
    <property type="match status" value="1"/>
</dbReference>
<dbReference type="Proteomes" id="UP000189004">
    <property type="component" value="Unassembled WGS sequence"/>
</dbReference>
<comment type="cofactor">
    <cofactor evidence="1">
        <name>pantetheine 4'-phosphate</name>
        <dbReference type="ChEBI" id="CHEBI:47942"/>
    </cofactor>
</comment>
<comment type="catalytic activity">
    <reaction evidence="44">
        <text>3-oxotetradecanoyl-[ACP] + NADPH + H(+) = (3R)-hydroxytetradecanoyl-[ACP] + NADP(+)</text>
        <dbReference type="Rhea" id="RHEA:41888"/>
        <dbReference type="Rhea" id="RHEA-COMP:9645"/>
        <dbReference type="Rhea" id="RHEA-COMP:9646"/>
        <dbReference type="ChEBI" id="CHEBI:15378"/>
        <dbReference type="ChEBI" id="CHEBI:57783"/>
        <dbReference type="ChEBI" id="CHEBI:58349"/>
        <dbReference type="ChEBI" id="CHEBI:78473"/>
        <dbReference type="ChEBI" id="CHEBI:78474"/>
    </reaction>
    <physiologicalReaction direction="left-to-right" evidence="44">
        <dbReference type="Rhea" id="RHEA:41889"/>
    </physiologicalReaction>
</comment>
<evidence type="ECO:0000256" key="43">
    <source>
        <dbReference type="ARBA" id="ARBA00048704"/>
    </source>
</evidence>
<dbReference type="InterPro" id="IPR050091">
    <property type="entry name" value="PKS_NRPS_Biosynth_Enz"/>
</dbReference>
<comment type="catalytic activity">
    <reaction evidence="31">
        <text>(2E)-hexadecenoyl-[ACP] + NADPH + H(+) = hexadecanoyl-[ACP] + NADP(+)</text>
        <dbReference type="Rhea" id="RHEA:41912"/>
        <dbReference type="Rhea" id="RHEA-COMP:9651"/>
        <dbReference type="Rhea" id="RHEA-COMP:9652"/>
        <dbReference type="ChEBI" id="CHEBI:15378"/>
        <dbReference type="ChEBI" id="CHEBI:57783"/>
        <dbReference type="ChEBI" id="CHEBI:58349"/>
        <dbReference type="ChEBI" id="CHEBI:78481"/>
        <dbReference type="ChEBI" id="CHEBI:78483"/>
    </reaction>
    <physiologicalReaction direction="left-to-right" evidence="31">
        <dbReference type="Rhea" id="RHEA:41913"/>
    </physiologicalReaction>
</comment>
<evidence type="ECO:0000256" key="42">
    <source>
        <dbReference type="ARBA" id="ARBA00048691"/>
    </source>
</evidence>
<dbReference type="InterPro" id="IPR020802">
    <property type="entry name" value="TesA-like"/>
</dbReference>
<dbReference type="Pfam" id="PF13602">
    <property type="entry name" value="ADH_zinc_N_2"/>
    <property type="match status" value="1"/>
</dbReference>
<dbReference type="InterPro" id="IPR014030">
    <property type="entry name" value="Ketoacyl_synth_N"/>
</dbReference>
<evidence type="ECO:0000256" key="23">
    <source>
        <dbReference type="ARBA" id="ARBA00023442"/>
    </source>
</evidence>
<dbReference type="PROSITE" id="PS50075">
    <property type="entry name" value="CARRIER"/>
    <property type="match status" value="1"/>
</dbReference>
<evidence type="ECO:0000256" key="53">
    <source>
        <dbReference type="ARBA" id="ARBA00049533"/>
    </source>
</evidence>
<dbReference type="SMART" id="SM00829">
    <property type="entry name" value="PKS_ER"/>
    <property type="match status" value="1"/>
</dbReference>
<comment type="catalytic activity">
    <reaction evidence="28">
        <text>tetradecanoyl-[ACP] + malonyl-[ACP] + H(+) = 3-oxohexadecanoyl-[ACP] + holo-[ACP] + CO2</text>
        <dbReference type="Rhea" id="RHEA:41900"/>
        <dbReference type="Rhea" id="RHEA-COMP:9623"/>
        <dbReference type="Rhea" id="RHEA-COMP:9648"/>
        <dbReference type="Rhea" id="RHEA-COMP:9649"/>
        <dbReference type="Rhea" id="RHEA-COMP:9685"/>
        <dbReference type="ChEBI" id="CHEBI:15378"/>
        <dbReference type="ChEBI" id="CHEBI:16526"/>
        <dbReference type="ChEBI" id="CHEBI:64479"/>
        <dbReference type="ChEBI" id="CHEBI:78449"/>
        <dbReference type="ChEBI" id="CHEBI:78477"/>
        <dbReference type="ChEBI" id="CHEBI:78478"/>
    </reaction>
    <physiologicalReaction direction="left-to-right" evidence="28">
        <dbReference type="Rhea" id="RHEA:41901"/>
    </physiologicalReaction>
</comment>
<comment type="catalytic activity">
    <reaction evidence="30">
        <text>dodecanoyl-[ACP] + malonyl-[ACP] + H(+) = 3-oxotetradecanoyl-[ACP] + holo-[ACP] + CO2</text>
        <dbReference type="Rhea" id="RHEA:41884"/>
        <dbReference type="Rhea" id="RHEA-COMP:9623"/>
        <dbReference type="Rhea" id="RHEA-COMP:9644"/>
        <dbReference type="Rhea" id="RHEA-COMP:9645"/>
        <dbReference type="Rhea" id="RHEA-COMP:9685"/>
        <dbReference type="ChEBI" id="CHEBI:15378"/>
        <dbReference type="ChEBI" id="CHEBI:16526"/>
        <dbReference type="ChEBI" id="CHEBI:64479"/>
        <dbReference type="ChEBI" id="CHEBI:65264"/>
        <dbReference type="ChEBI" id="CHEBI:78449"/>
        <dbReference type="ChEBI" id="CHEBI:78473"/>
    </reaction>
    <physiologicalReaction direction="left-to-right" evidence="30">
        <dbReference type="Rhea" id="RHEA:41885"/>
    </physiologicalReaction>
</comment>
<evidence type="ECO:0000256" key="54">
    <source>
        <dbReference type="PROSITE-ProRule" id="PRU01363"/>
    </source>
</evidence>
<evidence type="ECO:0000256" key="8">
    <source>
        <dbReference type="ARBA" id="ARBA00022898"/>
    </source>
</evidence>
<comment type="catalytic activity">
    <reaction evidence="43">
        <text>hexadecanoyl-[ACP] + H2O = hexadecanoate + holo-[ACP] + H(+)</text>
        <dbReference type="Rhea" id="RHEA:41932"/>
        <dbReference type="Rhea" id="RHEA-COMP:9652"/>
        <dbReference type="Rhea" id="RHEA-COMP:9685"/>
        <dbReference type="ChEBI" id="CHEBI:7896"/>
        <dbReference type="ChEBI" id="CHEBI:15377"/>
        <dbReference type="ChEBI" id="CHEBI:15378"/>
        <dbReference type="ChEBI" id="CHEBI:64479"/>
        <dbReference type="ChEBI" id="CHEBI:78483"/>
        <dbReference type="EC" id="3.1.2.14"/>
    </reaction>
    <physiologicalReaction direction="left-to-right" evidence="43">
        <dbReference type="Rhea" id="RHEA:41933"/>
    </physiologicalReaction>
</comment>
<dbReference type="InterPro" id="IPR055123">
    <property type="entry name" value="SpnB-like_Rossmann"/>
</dbReference>
<dbReference type="InterPro" id="IPR036291">
    <property type="entry name" value="NAD(P)-bd_dom_sf"/>
</dbReference>
<evidence type="ECO:0000256" key="10">
    <source>
        <dbReference type="ARBA" id="ARBA00023194"/>
    </source>
</evidence>
<keyword evidence="6" id="KW-0808">Transferase</keyword>
<evidence type="ECO:0000256" key="17">
    <source>
        <dbReference type="ARBA" id="ARBA00023388"/>
    </source>
</evidence>
<dbReference type="InterPro" id="IPR032821">
    <property type="entry name" value="PKS_assoc"/>
</dbReference>
<comment type="catalytic activity">
    <reaction evidence="37">
        <text>tetradecanoyl-[ACP] + H2O = tetradecanoate + holo-[ACP] + H(+)</text>
        <dbReference type="Rhea" id="RHEA:30123"/>
        <dbReference type="Rhea" id="RHEA-COMP:9648"/>
        <dbReference type="Rhea" id="RHEA-COMP:9685"/>
        <dbReference type="ChEBI" id="CHEBI:15377"/>
        <dbReference type="ChEBI" id="CHEBI:15378"/>
        <dbReference type="ChEBI" id="CHEBI:30807"/>
        <dbReference type="ChEBI" id="CHEBI:64479"/>
        <dbReference type="ChEBI" id="CHEBI:78477"/>
        <dbReference type="EC" id="3.1.2.14"/>
    </reaction>
    <physiologicalReaction direction="left-to-right" evidence="37">
        <dbReference type="Rhea" id="RHEA:30124"/>
    </physiologicalReaction>
</comment>
<dbReference type="InterPro" id="IPR015083">
    <property type="entry name" value="NorB/c/GfsB-D-like_docking"/>
</dbReference>
<dbReference type="Gene3D" id="3.40.50.720">
    <property type="entry name" value="NAD(P)-binding Rossmann-like Domain"/>
    <property type="match status" value="1"/>
</dbReference>
<dbReference type="PROSITE" id="PS52019">
    <property type="entry name" value="PKS_MFAS_DH"/>
    <property type="match status" value="1"/>
</dbReference>
<dbReference type="InterPro" id="IPR020843">
    <property type="entry name" value="ER"/>
</dbReference>
<evidence type="ECO:0000256" key="30">
    <source>
        <dbReference type="ARBA" id="ARBA00047578"/>
    </source>
</evidence>
<comment type="catalytic activity">
    <reaction evidence="25">
        <text>hexanoyl-[ACP] + malonyl-[ACP] + H(+) = 3-oxooctanoyl-[ACP] + holo-[ACP] + CO2</text>
        <dbReference type="Rhea" id="RHEA:41836"/>
        <dbReference type="Rhea" id="RHEA-COMP:9623"/>
        <dbReference type="Rhea" id="RHEA-COMP:9632"/>
        <dbReference type="Rhea" id="RHEA-COMP:9633"/>
        <dbReference type="Rhea" id="RHEA-COMP:9685"/>
        <dbReference type="ChEBI" id="CHEBI:15378"/>
        <dbReference type="ChEBI" id="CHEBI:16526"/>
        <dbReference type="ChEBI" id="CHEBI:64479"/>
        <dbReference type="ChEBI" id="CHEBI:78449"/>
        <dbReference type="ChEBI" id="CHEBI:78459"/>
        <dbReference type="ChEBI" id="CHEBI:78460"/>
    </reaction>
    <physiologicalReaction direction="left-to-right" evidence="25">
        <dbReference type="Rhea" id="RHEA:41837"/>
    </physiologicalReaction>
</comment>
<comment type="catalytic activity">
    <reaction evidence="16">
        <text>(3R)-hydroxyhexanoyl-[ACP] = (2E)-hexenoyl-[ACP] + H2O</text>
        <dbReference type="Rhea" id="RHEA:41828"/>
        <dbReference type="Rhea" id="RHEA-COMP:9630"/>
        <dbReference type="Rhea" id="RHEA-COMP:9631"/>
        <dbReference type="ChEBI" id="CHEBI:15377"/>
        <dbReference type="ChEBI" id="CHEBI:78457"/>
        <dbReference type="ChEBI" id="CHEBI:78458"/>
    </reaction>
    <physiologicalReaction direction="left-to-right" evidence="16">
        <dbReference type="Rhea" id="RHEA:41829"/>
    </physiologicalReaction>
</comment>
<comment type="catalytic activity">
    <reaction evidence="32">
        <text>(2E)-hexenoyl-[ACP] + NADPH + H(+) = hexanoyl-[ACP] + NADP(+)</text>
        <dbReference type="Rhea" id="RHEA:41832"/>
        <dbReference type="Rhea" id="RHEA-COMP:9631"/>
        <dbReference type="Rhea" id="RHEA-COMP:9632"/>
        <dbReference type="ChEBI" id="CHEBI:15378"/>
        <dbReference type="ChEBI" id="CHEBI:57783"/>
        <dbReference type="ChEBI" id="CHEBI:58349"/>
        <dbReference type="ChEBI" id="CHEBI:78458"/>
        <dbReference type="ChEBI" id="CHEBI:78459"/>
    </reaction>
    <physiologicalReaction direction="left-to-right" evidence="32">
        <dbReference type="Rhea" id="RHEA:41833"/>
    </physiologicalReaction>
</comment>
<evidence type="ECO:0000256" key="50">
    <source>
        <dbReference type="ARBA" id="ARBA00049422"/>
    </source>
</evidence>
<dbReference type="GO" id="GO:0033068">
    <property type="term" value="P:macrolide biosynthetic process"/>
    <property type="evidence" value="ECO:0007669"/>
    <property type="project" value="UniProtKB-ARBA"/>
</dbReference>
<evidence type="ECO:0000256" key="20">
    <source>
        <dbReference type="ARBA" id="ARBA00023399"/>
    </source>
</evidence>
<evidence type="ECO:0000259" key="57">
    <source>
        <dbReference type="PROSITE" id="PS52004"/>
    </source>
</evidence>
<comment type="pathway">
    <text evidence="2">Antibiotic biosynthesis.</text>
</comment>
<dbReference type="GO" id="GO:0019171">
    <property type="term" value="F:(3R)-hydroxyacyl-[acyl-carrier-protein] dehydratase activity"/>
    <property type="evidence" value="ECO:0007669"/>
    <property type="project" value="UniProtKB-EC"/>
</dbReference>
<dbReference type="SUPFAM" id="SSF51735">
    <property type="entry name" value="NAD(P)-binding Rossmann-fold domains"/>
    <property type="match status" value="3"/>
</dbReference>
<evidence type="ECO:0000256" key="16">
    <source>
        <dbReference type="ARBA" id="ARBA00023373"/>
    </source>
</evidence>
<evidence type="ECO:0000256" key="14">
    <source>
        <dbReference type="ARBA" id="ARBA00023332"/>
    </source>
</evidence>
<dbReference type="Pfam" id="PF02801">
    <property type="entry name" value="Ketoacyl-synt_C"/>
    <property type="match status" value="1"/>
</dbReference>
<dbReference type="SUPFAM" id="SSF53901">
    <property type="entry name" value="Thiolase-like"/>
    <property type="match status" value="1"/>
</dbReference>
<dbReference type="GO" id="GO:0004312">
    <property type="term" value="F:fatty acid synthase activity"/>
    <property type="evidence" value="ECO:0007669"/>
    <property type="project" value="TreeGrafter"/>
</dbReference>
<evidence type="ECO:0000256" key="11">
    <source>
        <dbReference type="ARBA" id="ARBA00023239"/>
    </source>
</evidence>
<evidence type="ECO:0000256" key="18">
    <source>
        <dbReference type="ARBA" id="ARBA00023394"/>
    </source>
</evidence>
<comment type="catalytic activity">
    <reaction evidence="52">
        <text>(2E)-decenoyl-[ACP] + NADPH + H(+) = decanoyl-[ACP] + NADP(+)</text>
        <dbReference type="Rhea" id="RHEA:41864"/>
        <dbReference type="Rhea" id="RHEA-COMP:9639"/>
        <dbReference type="Rhea" id="RHEA-COMP:9640"/>
        <dbReference type="ChEBI" id="CHEBI:15378"/>
        <dbReference type="ChEBI" id="CHEBI:57783"/>
        <dbReference type="ChEBI" id="CHEBI:58349"/>
        <dbReference type="ChEBI" id="CHEBI:78467"/>
        <dbReference type="ChEBI" id="CHEBI:78468"/>
    </reaction>
    <physiologicalReaction direction="left-to-right" evidence="52">
        <dbReference type="Rhea" id="RHEA:41865"/>
    </physiologicalReaction>
</comment>
<evidence type="ECO:0000256" key="26">
    <source>
        <dbReference type="ARBA" id="ARBA00047400"/>
    </source>
</evidence>
<evidence type="ECO:0000256" key="25">
    <source>
        <dbReference type="ARBA" id="ARBA00047394"/>
    </source>
</evidence>
<evidence type="ECO:0000256" key="46">
    <source>
        <dbReference type="ARBA" id="ARBA00049109"/>
    </source>
</evidence>
<evidence type="ECO:0000256" key="55">
    <source>
        <dbReference type="SAM" id="MobiDB-lite"/>
    </source>
</evidence>
<dbReference type="GO" id="GO:0008270">
    <property type="term" value="F:zinc ion binding"/>
    <property type="evidence" value="ECO:0007669"/>
    <property type="project" value="InterPro"/>
</dbReference>
<dbReference type="InterPro" id="IPR042104">
    <property type="entry name" value="PKS_dehydratase_sf"/>
</dbReference>
<reference evidence="60" key="1">
    <citation type="submission" date="2016-08" db="EMBL/GenBank/DDBJ databases">
        <authorList>
            <person name="Tokovenko B."/>
            <person name="Kalinowski J."/>
        </authorList>
    </citation>
    <scope>NUCLEOTIDE SEQUENCE [LARGE SCALE GENOMIC DNA]</scope>
    <source>
        <strain evidence="60">UTMC102</strain>
    </source>
</reference>
<dbReference type="OrthoDB" id="4537517at2"/>
<comment type="catalytic activity">
    <reaction evidence="18">
        <text>a (3R)-hydroxyacyl-[ACP] = a (2E)-enoyl-[ACP] + H2O</text>
        <dbReference type="Rhea" id="RHEA:13097"/>
        <dbReference type="Rhea" id="RHEA-COMP:9925"/>
        <dbReference type="Rhea" id="RHEA-COMP:9945"/>
        <dbReference type="ChEBI" id="CHEBI:15377"/>
        <dbReference type="ChEBI" id="CHEBI:78784"/>
        <dbReference type="ChEBI" id="CHEBI:78827"/>
        <dbReference type="EC" id="4.2.1.59"/>
    </reaction>
    <physiologicalReaction direction="left-to-right" evidence="18">
        <dbReference type="Rhea" id="RHEA:13098"/>
    </physiologicalReaction>
</comment>
<dbReference type="GO" id="GO:0006633">
    <property type="term" value="P:fatty acid biosynthetic process"/>
    <property type="evidence" value="ECO:0007669"/>
    <property type="project" value="InterPro"/>
</dbReference>
<dbReference type="SMART" id="SM00827">
    <property type="entry name" value="PKS_AT"/>
    <property type="match status" value="1"/>
</dbReference>
<evidence type="ECO:0000256" key="36">
    <source>
        <dbReference type="ARBA" id="ARBA00048281"/>
    </source>
</evidence>